<dbReference type="HAMAP" id="MF_02065">
    <property type="entry name" value="MltG"/>
    <property type="match status" value="1"/>
</dbReference>
<keyword evidence="5 7" id="KW-0456">Lyase</keyword>
<dbReference type="InterPro" id="IPR003770">
    <property type="entry name" value="MLTG-like"/>
</dbReference>
<dbReference type="GO" id="GO:0071555">
    <property type="term" value="P:cell wall organization"/>
    <property type="evidence" value="ECO:0007669"/>
    <property type="project" value="UniProtKB-KW"/>
</dbReference>
<organism evidence="8 9">
    <name type="scientific">Candidatus Azambacteria bacterium GW2011_GWA1_44_9</name>
    <dbReference type="NCBI Taxonomy" id="1618610"/>
    <lineage>
        <taxon>Bacteria</taxon>
        <taxon>Candidatus Azamiibacteriota</taxon>
    </lineage>
</organism>
<dbReference type="PANTHER" id="PTHR30518">
    <property type="entry name" value="ENDOLYTIC MUREIN TRANSGLYCOSYLASE"/>
    <property type="match status" value="1"/>
</dbReference>
<dbReference type="EC" id="4.2.2.29" evidence="7"/>
<keyword evidence="3 7" id="KW-1133">Transmembrane helix</keyword>
<dbReference type="PANTHER" id="PTHR30518:SF2">
    <property type="entry name" value="ENDOLYTIC MUREIN TRANSGLYCOSYLASE"/>
    <property type="match status" value="1"/>
</dbReference>
<evidence type="ECO:0000313" key="8">
    <source>
        <dbReference type="EMBL" id="KKT81734.1"/>
    </source>
</evidence>
<evidence type="ECO:0000256" key="4">
    <source>
        <dbReference type="ARBA" id="ARBA00023136"/>
    </source>
</evidence>
<evidence type="ECO:0000256" key="1">
    <source>
        <dbReference type="ARBA" id="ARBA00022475"/>
    </source>
</evidence>
<comment type="similarity">
    <text evidence="7">Belongs to the transglycosylase MltG family.</text>
</comment>
<dbReference type="AlphaFoldDB" id="A0A0G1NC23"/>
<feature type="site" description="Important for catalytic activity" evidence="7">
    <location>
        <position position="236"/>
    </location>
</feature>
<protein>
    <recommendedName>
        <fullName evidence="7">Endolytic murein transglycosylase</fullName>
        <ecNumber evidence="7">4.2.2.29</ecNumber>
    </recommendedName>
    <alternativeName>
        <fullName evidence="7">Peptidoglycan lytic transglycosylase</fullName>
    </alternativeName>
    <alternativeName>
        <fullName evidence="7">Peptidoglycan polymerization terminase</fullName>
    </alternativeName>
</protein>
<dbReference type="Proteomes" id="UP000034595">
    <property type="component" value="Unassembled WGS sequence"/>
</dbReference>
<comment type="caution">
    <text evidence="8">The sequence shown here is derived from an EMBL/GenBank/DDBJ whole genome shotgun (WGS) entry which is preliminary data.</text>
</comment>
<dbReference type="EMBL" id="LCJQ01000006">
    <property type="protein sequence ID" value="KKT81734.1"/>
    <property type="molecule type" value="Genomic_DNA"/>
</dbReference>
<evidence type="ECO:0000313" key="9">
    <source>
        <dbReference type="Proteomes" id="UP000034595"/>
    </source>
</evidence>
<dbReference type="Pfam" id="PF02618">
    <property type="entry name" value="YceG"/>
    <property type="match status" value="1"/>
</dbReference>
<dbReference type="GO" id="GO:0009252">
    <property type="term" value="P:peptidoglycan biosynthetic process"/>
    <property type="evidence" value="ECO:0007669"/>
    <property type="project" value="UniProtKB-UniRule"/>
</dbReference>
<keyword evidence="1 7" id="KW-1003">Cell membrane</keyword>
<feature type="transmembrane region" description="Helical" evidence="7">
    <location>
        <begin position="40"/>
        <end position="60"/>
    </location>
</feature>
<dbReference type="GO" id="GO:0005886">
    <property type="term" value="C:plasma membrane"/>
    <property type="evidence" value="ECO:0007669"/>
    <property type="project" value="UniProtKB-SubCell"/>
</dbReference>
<comment type="function">
    <text evidence="7">Functions as a peptidoglycan terminase that cleaves nascent peptidoglycan strands endolytically to terminate their elongation.</text>
</comment>
<name>A0A0G1NC23_9BACT</name>
<evidence type="ECO:0000256" key="7">
    <source>
        <dbReference type="HAMAP-Rule" id="MF_02065"/>
    </source>
</evidence>
<evidence type="ECO:0000256" key="5">
    <source>
        <dbReference type="ARBA" id="ARBA00023239"/>
    </source>
</evidence>
<keyword evidence="4 7" id="KW-0472">Membrane</keyword>
<proteinExistence type="inferred from homology"/>
<keyword evidence="6 7" id="KW-0961">Cell wall biogenesis/degradation</keyword>
<sequence length="349" mass="39036">MDQILPEHPPQTPQNTNFFKKIPFSMIAGSLGLSTRSSKILFVLIIIFVLLVSFFAYLLVPPRQFPSNETITVEKGSPLGSVALSFEEKNIIRSGFMFKVCMTVLGGDKHIMAGDYVFKKPVGACSISMRIVRGVSGIPMVKVTIPEGTSNQSIADTLSPLLSKFDARFFTDRARTQEGFLFPDTYFFNASANTDEVIRVMSTEFKKKIEPWTPFIEASGHTEREIIIMASIIEKEAKTEEDQALVSGILWKRIEKGIPLQVDAPFYYLLGKTSSELTQTDLAMKSAYNTYKNKGLPAGPIGNPGISTIRAAIKPKESPYLYYLSDEKGILHYARTFDEHKVNKTKYIK</sequence>
<dbReference type="GO" id="GO:0008932">
    <property type="term" value="F:lytic endotransglycosylase activity"/>
    <property type="evidence" value="ECO:0007669"/>
    <property type="project" value="UniProtKB-UniRule"/>
</dbReference>
<accession>A0A0G1NC23</accession>
<reference evidence="8 9" key="1">
    <citation type="journal article" date="2015" name="Nature">
        <title>rRNA introns, odd ribosomes, and small enigmatic genomes across a large radiation of phyla.</title>
        <authorList>
            <person name="Brown C.T."/>
            <person name="Hug L.A."/>
            <person name="Thomas B.C."/>
            <person name="Sharon I."/>
            <person name="Castelle C.J."/>
            <person name="Singh A."/>
            <person name="Wilkins M.J."/>
            <person name="Williams K.H."/>
            <person name="Banfield J.F."/>
        </authorList>
    </citation>
    <scope>NUCLEOTIDE SEQUENCE [LARGE SCALE GENOMIC DNA]</scope>
</reference>
<comment type="subcellular location">
    <subcellularLocation>
        <location evidence="7">Cell membrane</location>
        <topology evidence="7">Single-pass membrane protein</topology>
    </subcellularLocation>
</comment>
<evidence type="ECO:0000256" key="3">
    <source>
        <dbReference type="ARBA" id="ARBA00022989"/>
    </source>
</evidence>
<dbReference type="PATRIC" id="fig|1618610.3.peg.364"/>
<dbReference type="NCBIfam" id="TIGR00247">
    <property type="entry name" value="endolytic transglycosylase MltG"/>
    <property type="match status" value="1"/>
</dbReference>
<evidence type="ECO:0000256" key="6">
    <source>
        <dbReference type="ARBA" id="ARBA00023316"/>
    </source>
</evidence>
<dbReference type="Gene3D" id="3.30.1490.480">
    <property type="entry name" value="Endolytic murein transglycosylase"/>
    <property type="match status" value="1"/>
</dbReference>
<gene>
    <name evidence="7" type="primary">mltG</name>
    <name evidence="8" type="ORF">UW78_C0006G0099</name>
</gene>
<comment type="catalytic activity">
    <reaction evidence="7">
        <text>a peptidoglycan chain = a peptidoglycan chain with N-acetyl-1,6-anhydromuramyl-[peptide] at the reducing end + a peptidoglycan chain with N-acetylglucosamine at the non-reducing end.</text>
        <dbReference type="EC" id="4.2.2.29"/>
    </reaction>
</comment>
<keyword evidence="2 7" id="KW-0812">Transmembrane</keyword>
<evidence type="ECO:0000256" key="2">
    <source>
        <dbReference type="ARBA" id="ARBA00022692"/>
    </source>
</evidence>